<dbReference type="RefSeq" id="WP_159544754.1">
    <property type="nucleotide sequence ID" value="NZ_CP047156.1"/>
</dbReference>
<reference evidence="7 8" key="1">
    <citation type="journal article" date="2018" name="Int. J. Syst. Evol. Microbiol.">
        <title>Epidermidibacterium keratini gen. nov., sp. nov., a member of the family Sporichthyaceae, isolated from keratin epidermis.</title>
        <authorList>
            <person name="Lee D.G."/>
            <person name="Trujillo M.E."/>
            <person name="Kang S."/>
            <person name="Nam J.J."/>
            <person name="Kim Y.J."/>
        </authorList>
    </citation>
    <scope>NUCLEOTIDE SEQUENCE [LARGE SCALE GENOMIC DNA]</scope>
    <source>
        <strain evidence="7 8">EPI-7</strain>
    </source>
</reference>
<dbReference type="InParanoid" id="A0A7L4YNC6"/>
<dbReference type="InterPro" id="IPR002491">
    <property type="entry name" value="ABC_transptr_periplasmic_BD"/>
</dbReference>
<evidence type="ECO:0000256" key="4">
    <source>
        <dbReference type="ARBA" id="ARBA00022729"/>
    </source>
</evidence>
<evidence type="ECO:0000256" key="2">
    <source>
        <dbReference type="ARBA" id="ARBA00008814"/>
    </source>
</evidence>
<keyword evidence="3" id="KW-0813">Transport</keyword>
<dbReference type="AlphaFoldDB" id="A0A7L4YNC6"/>
<comment type="subcellular location">
    <subcellularLocation>
        <location evidence="1">Cell envelope</location>
    </subcellularLocation>
</comment>
<feature type="chain" id="PRO_5039653864" evidence="5">
    <location>
        <begin position="28"/>
        <end position="350"/>
    </location>
</feature>
<dbReference type="PANTHER" id="PTHR30532">
    <property type="entry name" value="IRON III DICITRATE-BINDING PERIPLASMIC PROTEIN"/>
    <property type="match status" value="1"/>
</dbReference>
<dbReference type="OrthoDB" id="1846031at2"/>
<dbReference type="GO" id="GO:1901678">
    <property type="term" value="P:iron coordination entity transport"/>
    <property type="evidence" value="ECO:0007669"/>
    <property type="project" value="UniProtKB-ARBA"/>
</dbReference>
<name>A0A7L4YNC6_9ACTN</name>
<dbReference type="GO" id="GO:0030288">
    <property type="term" value="C:outer membrane-bounded periplasmic space"/>
    <property type="evidence" value="ECO:0007669"/>
    <property type="project" value="TreeGrafter"/>
</dbReference>
<sequence length="350" mass="36911">MTRHYRRAALVAAALITLAGCSTGASGSSDSAPAGTTGDPSAFPVTIQHAYGETTIETVPTRVATVSWVNADVALALDTVPVGMASDDFGGDENGLTPWKVDALEGLDVSVDSDQAPKQYSEADGINFNAISQTDPDVILAAYSGLTQEEYNKLTEIAPVIAYPEVAYGTSWQESTQMIGQALGKSDEAAELITDVESEVADDVAEYPQITGKTYIFGNLEPAKQDGINVYQSTDNRPRFMDMLGMQPAPAVVEAEKTAEPGFSIVWSPENASQLDSDVFLTWSSGDDALNAIKADPLLSQIPAIQKDSLVAFTDDTMTLATSAASPLSIPWATDKYLPLIADAVAKASA</sequence>
<comment type="similarity">
    <text evidence="2">Belongs to the bacterial solute-binding protein 8 family.</text>
</comment>
<proteinExistence type="inferred from homology"/>
<dbReference type="PROSITE" id="PS51318">
    <property type="entry name" value="TAT"/>
    <property type="match status" value="1"/>
</dbReference>
<gene>
    <name evidence="7" type="ORF">EK0264_08715</name>
</gene>
<dbReference type="SUPFAM" id="SSF53807">
    <property type="entry name" value="Helical backbone' metal receptor"/>
    <property type="match status" value="1"/>
</dbReference>
<dbReference type="KEGG" id="eke:EK0264_08715"/>
<dbReference type="InterPro" id="IPR051313">
    <property type="entry name" value="Bact_iron-sidero_bind"/>
</dbReference>
<feature type="domain" description="Fe/B12 periplasmic-binding" evidence="6">
    <location>
        <begin position="62"/>
        <end position="345"/>
    </location>
</feature>
<evidence type="ECO:0000259" key="6">
    <source>
        <dbReference type="PROSITE" id="PS50983"/>
    </source>
</evidence>
<evidence type="ECO:0000256" key="1">
    <source>
        <dbReference type="ARBA" id="ARBA00004196"/>
    </source>
</evidence>
<keyword evidence="4 5" id="KW-0732">Signal</keyword>
<accession>A0A7L4YNC6</accession>
<dbReference type="EMBL" id="CP047156">
    <property type="protein sequence ID" value="QHC00354.1"/>
    <property type="molecule type" value="Genomic_DNA"/>
</dbReference>
<dbReference type="PANTHER" id="PTHR30532:SF24">
    <property type="entry name" value="FERRIC ENTEROBACTIN-BINDING PERIPLASMIC PROTEIN FEPB"/>
    <property type="match status" value="1"/>
</dbReference>
<evidence type="ECO:0000256" key="3">
    <source>
        <dbReference type="ARBA" id="ARBA00022448"/>
    </source>
</evidence>
<organism evidence="7 8">
    <name type="scientific">Epidermidibacterium keratini</name>
    <dbReference type="NCBI Taxonomy" id="1891644"/>
    <lineage>
        <taxon>Bacteria</taxon>
        <taxon>Bacillati</taxon>
        <taxon>Actinomycetota</taxon>
        <taxon>Actinomycetes</taxon>
        <taxon>Sporichthyales</taxon>
        <taxon>Sporichthyaceae</taxon>
        <taxon>Epidermidibacterium</taxon>
    </lineage>
</organism>
<dbReference type="Pfam" id="PF01497">
    <property type="entry name" value="Peripla_BP_2"/>
    <property type="match status" value="1"/>
</dbReference>
<dbReference type="Gene3D" id="3.40.50.1980">
    <property type="entry name" value="Nitrogenase molybdenum iron protein domain"/>
    <property type="match status" value="2"/>
</dbReference>
<evidence type="ECO:0000256" key="5">
    <source>
        <dbReference type="SAM" id="SignalP"/>
    </source>
</evidence>
<feature type="signal peptide" evidence="5">
    <location>
        <begin position="1"/>
        <end position="27"/>
    </location>
</feature>
<dbReference type="InterPro" id="IPR006311">
    <property type="entry name" value="TAT_signal"/>
</dbReference>
<dbReference type="PROSITE" id="PS51257">
    <property type="entry name" value="PROKAR_LIPOPROTEIN"/>
    <property type="match status" value="1"/>
</dbReference>
<keyword evidence="8" id="KW-1185">Reference proteome</keyword>
<evidence type="ECO:0000313" key="7">
    <source>
        <dbReference type="EMBL" id="QHC00354.1"/>
    </source>
</evidence>
<dbReference type="Proteomes" id="UP000463857">
    <property type="component" value="Chromosome"/>
</dbReference>
<protein>
    <submittedName>
        <fullName evidence="7">ABC transporter substrate-binding protein</fullName>
    </submittedName>
</protein>
<dbReference type="CDD" id="cd01146">
    <property type="entry name" value="FhuD"/>
    <property type="match status" value="1"/>
</dbReference>
<dbReference type="PROSITE" id="PS50983">
    <property type="entry name" value="FE_B12_PBP"/>
    <property type="match status" value="1"/>
</dbReference>
<evidence type="ECO:0000313" key="8">
    <source>
        <dbReference type="Proteomes" id="UP000463857"/>
    </source>
</evidence>